<gene>
    <name evidence="3" type="ORF">QE152_g30644</name>
</gene>
<dbReference type="AlphaFoldDB" id="A0AAW1JE57"/>
<name>A0AAW1JE57_POPJA</name>
<sequence length="259" mass="29727">MEVEIREESDTRTQQDTTVLVNNTPAYPLEDEPELIVRAEEILLVVLVLMIWVAAITMFFNRWGQIRTLEPYQPKFQQNHHRTSCPLVPLSPPHITPQQRMSFSKYNVNCFSDAHTGLTSPATLPPHRRPRQNSVFVSGSSAMAVINTPPRRVKSAIDIQHLIVNEKYRKLSLSGGPSLLPIISSYKERKPSIVIERLGNSKHPLYNTRRRPSMAVLDRPMLSHYHYPHIHRGIEKRRVSLIVDIRTLSVSTNRSESCR</sequence>
<accession>A0AAW1JE57</accession>
<feature type="transmembrane region" description="Helical" evidence="1">
    <location>
        <begin position="42"/>
        <end position="60"/>
    </location>
</feature>
<keyword evidence="1" id="KW-0472">Membrane</keyword>
<protein>
    <recommendedName>
        <fullName evidence="2">Fibronectin type III domain-containing protein</fullName>
    </recommendedName>
</protein>
<evidence type="ECO:0000259" key="2">
    <source>
        <dbReference type="Pfam" id="PF16066"/>
    </source>
</evidence>
<keyword evidence="4" id="KW-1185">Reference proteome</keyword>
<evidence type="ECO:0000313" key="4">
    <source>
        <dbReference type="Proteomes" id="UP001458880"/>
    </source>
</evidence>
<evidence type="ECO:0000256" key="1">
    <source>
        <dbReference type="SAM" id="Phobius"/>
    </source>
</evidence>
<reference evidence="3 4" key="1">
    <citation type="journal article" date="2024" name="BMC Genomics">
        <title>De novo assembly and annotation of Popillia japonica's genome with initial clues to its potential as an invasive pest.</title>
        <authorList>
            <person name="Cucini C."/>
            <person name="Boschi S."/>
            <person name="Funari R."/>
            <person name="Cardaioli E."/>
            <person name="Iannotti N."/>
            <person name="Marturano G."/>
            <person name="Paoli F."/>
            <person name="Bruttini M."/>
            <person name="Carapelli A."/>
            <person name="Frati F."/>
            <person name="Nardi F."/>
        </authorList>
    </citation>
    <scope>NUCLEOTIDE SEQUENCE [LARGE SCALE GENOMIC DNA]</scope>
    <source>
        <strain evidence="3">DMR45628</strain>
    </source>
</reference>
<dbReference type="PANTHER" id="PTHR21104:SF1">
    <property type="entry name" value="FIBRONECTIN TYPE III DOMAIN-CONTAINING PROTEIN"/>
    <property type="match status" value="1"/>
</dbReference>
<dbReference type="PANTHER" id="PTHR21104">
    <property type="entry name" value="FIBRONECTIN TYPE III DOMAIN-CONTAINING PROTEIN"/>
    <property type="match status" value="1"/>
</dbReference>
<evidence type="ECO:0000313" key="3">
    <source>
        <dbReference type="EMBL" id="KAK9701378.1"/>
    </source>
</evidence>
<dbReference type="InterPro" id="IPR032073">
    <property type="entry name" value="FNDC5_C"/>
</dbReference>
<proteinExistence type="predicted"/>
<organism evidence="3 4">
    <name type="scientific">Popillia japonica</name>
    <name type="common">Japanese beetle</name>
    <dbReference type="NCBI Taxonomy" id="7064"/>
    <lineage>
        <taxon>Eukaryota</taxon>
        <taxon>Metazoa</taxon>
        <taxon>Ecdysozoa</taxon>
        <taxon>Arthropoda</taxon>
        <taxon>Hexapoda</taxon>
        <taxon>Insecta</taxon>
        <taxon>Pterygota</taxon>
        <taxon>Neoptera</taxon>
        <taxon>Endopterygota</taxon>
        <taxon>Coleoptera</taxon>
        <taxon>Polyphaga</taxon>
        <taxon>Scarabaeiformia</taxon>
        <taxon>Scarabaeidae</taxon>
        <taxon>Rutelinae</taxon>
        <taxon>Popillia</taxon>
    </lineage>
</organism>
<comment type="caution">
    <text evidence="3">The sequence shown here is derived from an EMBL/GenBank/DDBJ whole genome shotgun (WGS) entry which is preliminary data.</text>
</comment>
<dbReference type="Proteomes" id="UP001458880">
    <property type="component" value="Unassembled WGS sequence"/>
</dbReference>
<feature type="domain" description="Fibronectin type III" evidence="2">
    <location>
        <begin position="36"/>
        <end position="163"/>
    </location>
</feature>
<dbReference type="Pfam" id="PF16066">
    <property type="entry name" value="DUF4808"/>
    <property type="match status" value="1"/>
</dbReference>
<dbReference type="EMBL" id="JASPKY010000415">
    <property type="protein sequence ID" value="KAK9701378.1"/>
    <property type="molecule type" value="Genomic_DNA"/>
</dbReference>
<keyword evidence="1" id="KW-0812">Transmembrane</keyword>
<keyword evidence="1" id="KW-1133">Transmembrane helix</keyword>